<organism evidence="11 12">
    <name type="scientific">Haliovirga abyssi</name>
    <dbReference type="NCBI Taxonomy" id="2996794"/>
    <lineage>
        <taxon>Bacteria</taxon>
        <taxon>Fusobacteriati</taxon>
        <taxon>Fusobacteriota</taxon>
        <taxon>Fusobacteriia</taxon>
        <taxon>Fusobacteriales</taxon>
        <taxon>Haliovirgaceae</taxon>
        <taxon>Haliovirga</taxon>
    </lineage>
</organism>
<name>A0AAU9DD37_9FUSO</name>
<keyword evidence="5 10" id="KW-0812">Transmembrane</keyword>
<protein>
    <recommendedName>
        <fullName evidence="13">Preprotein translocase subunit YajC</fullName>
    </recommendedName>
</protein>
<keyword evidence="12" id="KW-1185">Reference proteome</keyword>
<dbReference type="Pfam" id="PF02699">
    <property type="entry name" value="YajC"/>
    <property type="match status" value="1"/>
</dbReference>
<keyword evidence="9 10" id="KW-0472">Membrane</keyword>
<evidence type="ECO:0000256" key="9">
    <source>
        <dbReference type="ARBA" id="ARBA00023136"/>
    </source>
</evidence>
<accession>A0AAU9DD37</accession>
<dbReference type="GO" id="GO:0005886">
    <property type="term" value="C:plasma membrane"/>
    <property type="evidence" value="ECO:0007669"/>
    <property type="project" value="UniProtKB-SubCell"/>
</dbReference>
<evidence type="ECO:0000256" key="8">
    <source>
        <dbReference type="ARBA" id="ARBA00023010"/>
    </source>
</evidence>
<keyword evidence="4" id="KW-1003">Cell membrane</keyword>
<evidence type="ECO:0000256" key="3">
    <source>
        <dbReference type="ARBA" id="ARBA00022448"/>
    </source>
</evidence>
<evidence type="ECO:0000256" key="10">
    <source>
        <dbReference type="SAM" id="Phobius"/>
    </source>
</evidence>
<evidence type="ECO:0000313" key="12">
    <source>
        <dbReference type="Proteomes" id="UP001321582"/>
    </source>
</evidence>
<dbReference type="Proteomes" id="UP001321582">
    <property type="component" value="Chromosome"/>
</dbReference>
<comment type="similarity">
    <text evidence="2">Belongs to the YajC family.</text>
</comment>
<evidence type="ECO:0000256" key="1">
    <source>
        <dbReference type="ARBA" id="ARBA00004162"/>
    </source>
</evidence>
<dbReference type="SMART" id="SM01323">
    <property type="entry name" value="YajC"/>
    <property type="match status" value="1"/>
</dbReference>
<comment type="subcellular location">
    <subcellularLocation>
        <location evidence="1">Cell membrane</location>
        <topology evidence="1">Single-pass membrane protein</topology>
    </subcellularLocation>
</comment>
<evidence type="ECO:0000313" key="11">
    <source>
        <dbReference type="EMBL" id="BDU50078.1"/>
    </source>
</evidence>
<gene>
    <name evidence="11" type="ORF">HLVA_06470</name>
</gene>
<evidence type="ECO:0008006" key="13">
    <source>
        <dbReference type="Google" id="ProtNLM"/>
    </source>
</evidence>
<keyword evidence="8" id="KW-0811">Translocation</keyword>
<sequence>MFSNILYAAGAATAPTSTNGIVTLVITVVLWGGIFYLLLVRPQKKRTAAHKQLMDSLKPGDVVFTTGGIKGEIISKNDEFIELRVDKGVKLTVKKNVISSIYKNK</sequence>
<keyword evidence="3" id="KW-0813">Transport</keyword>
<dbReference type="EMBL" id="AP027059">
    <property type="protein sequence ID" value="BDU50078.1"/>
    <property type="molecule type" value="Genomic_DNA"/>
</dbReference>
<keyword evidence="7 10" id="KW-1133">Transmembrane helix</keyword>
<keyword evidence="6" id="KW-0653">Protein transport</keyword>
<evidence type="ECO:0000256" key="5">
    <source>
        <dbReference type="ARBA" id="ARBA00022692"/>
    </source>
</evidence>
<dbReference type="RefSeq" id="WP_307905014.1">
    <property type="nucleotide sequence ID" value="NZ_AP027059.1"/>
</dbReference>
<dbReference type="KEGG" id="haby:HLVA_06470"/>
<evidence type="ECO:0000256" key="2">
    <source>
        <dbReference type="ARBA" id="ARBA00006742"/>
    </source>
</evidence>
<evidence type="ECO:0000256" key="6">
    <source>
        <dbReference type="ARBA" id="ARBA00022927"/>
    </source>
</evidence>
<dbReference type="InterPro" id="IPR003849">
    <property type="entry name" value="Preprotein_translocase_YajC"/>
</dbReference>
<dbReference type="NCBIfam" id="TIGR00739">
    <property type="entry name" value="yajC"/>
    <property type="match status" value="1"/>
</dbReference>
<proteinExistence type="inferred from homology"/>
<dbReference type="AlphaFoldDB" id="A0AAU9DD37"/>
<evidence type="ECO:0000256" key="4">
    <source>
        <dbReference type="ARBA" id="ARBA00022475"/>
    </source>
</evidence>
<evidence type="ECO:0000256" key="7">
    <source>
        <dbReference type="ARBA" id="ARBA00022989"/>
    </source>
</evidence>
<dbReference type="PANTHER" id="PTHR33909">
    <property type="entry name" value="SEC TRANSLOCON ACCESSORY COMPLEX SUBUNIT YAJC"/>
    <property type="match status" value="1"/>
</dbReference>
<feature type="transmembrane region" description="Helical" evidence="10">
    <location>
        <begin position="20"/>
        <end position="39"/>
    </location>
</feature>
<dbReference type="PRINTS" id="PR01853">
    <property type="entry name" value="YAJCTRNLCASE"/>
</dbReference>
<reference evidence="11 12" key="1">
    <citation type="submission" date="2022-11" db="EMBL/GenBank/DDBJ databases">
        <title>Haliovirga abyssi gen. nov., sp. nov., a mesophilic fermentative bacterium isolated from the Iheya North hydrothermal field and the proposal of Haliovirgaceae fam. nov.</title>
        <authorList>
            <person name="Miyazaki U."/>
            <person name="Tame A."/>
            <person name="Miyazaki J."/>
            <person name="Takai K."/>
            <person name="Sawayama S."/>
            <person name="Kitajima M."/>
            <person name="Okamoto A."/>
            <person name="Nakagawa S."/>
        </authorList>
    </citation>
    <scope>NUCLEOTIDE SEQUENCE [LARGE SCALE GENOMIC DNA]</scope>
    <source>
        <strain evidence="11 12">IC12</strain>
    </source>
</reference>
<dbReference type="GO" id="GO:0015031">
    <property type="term" value="P:protein transport"/>
    <property type="evidence" value="ECO:0007669"/>
    <property type="project" value="UniProtKB-KW"/>
</dbReference>
<dbReference type="PANTHER" id="PTHR33909:SF1">
    <property type="entry name" value="SEC TRANSLOCON ACCESSORY COMPLEX SUBUNIT YAJC"/>
    <property type="match status" value="1"/>
</dbReference>